<evidence type="ECO:0000313" key="1">
    <source>
        <dbReference type="EMBL" id="DAG05176.1"/>
    </source>
</evidence>
<protein>
    <recommendedName>
        <fullName evidence="2">PD-(D/E)XK endonuclease-like domain-containing protein</fullName>
    </recommendedName>
</protein>
<dbReference type="InterPro" id="IPR011604">
    <property type="entry name" value="PDDEXK-like_dom_sf"/>
</dbReference>
<evidence type="ECO:0008006" key="2">
    <source>
        <dbReference type="Google" id="ProtNLM"/>
    </source>
</evidence>
<name>A0A8S5VES4_9CAUD</name>
<accession>A0A8S5VES4</accession>
<sequence length="199" mass="22984">MHRLSTRKTRSKSSMKFNRHSALEGSHAFLSASKSSWVNYTPEKLKAAYEAHKAAQRGTELHALAAQLIRHRIKQARTKQTFQSYVNDAIGFRMDPEVILYYSPWAYGTADAICFRNQKLRIHDLKTGVHPANVRQLEVYAALFCLEYDYKPGKIDMELRIYQNDEIVVHVPEPSDIAHIMGWMKQASSMIDDWVVRDD</sequence>
<organism evidence="1">
    <name type="scientific">Siphoviridae sp. ctSXZ3</name>
    <dbReference type="NCBI Taxonomy" id="2825510"/>
    <lineage>
        <taxon>Viruses</taxon>
        <taxon>Duplodnaviria</taxon>
        <taxon>Heunggongvirae</taxon>
        <taxon>Uroviricota</taxon>
        <taxon>Caudoviricetes</taxon>
    </lineage>
</organism>
<dbReference type="Gene3D" id="3.90.320.10">
    <property type="match status" value="1"/>
</dbReference>
<proteinExistence type="predicted"/>
<dbReference type="EMBL" id="BK016252">
    <property type="protein sequence ID" value="DAG05176.1"/>
    <property type="molecule type" value="Genomic_DNA"/>
</dbReference>
<reference evidence="1" key="1">
    <citation type="journal article" date="2021" name="Proc. Natl. Acad. Sci. U.S.A.">
        <title>A Catalog of Tens of Thousands of Viruses from Human Metagenomes Reveals Hidden Associations with Chronic Diseases.</title>
        <authorList>
            <person name="Tisza M.J."/>
            <person name="Buck C.B."/>
        </authorList>
    </citation>
    <scope>NUCLEOTIDE SEQUENCE</scope>
    <source>
        <strain evidence="1">CtSXZ3</strain>
    </source>
</reference>